<accession>A0ACC0V803</accession>
<sequence length="1483" mass="165688">MPQYLSLSIFLRQTLRYMFNSIMGWMRIIFASCFWVSWLPYAMRKGWTYMFWITQESWGGLQAPKVGSGSVIELSSAPTRMRTCAASPLFAPPATCSVNAGPAASWWDTQSLSSYMLRIYLGAFGFPLSPPNSAAGSSSNVTQAPINQTGTLFSNVTFLNSLTPYPSFNLKLIQVLEGQVITIIVVVSFILLILVRDYVVQQQPGPADLRDEFDEEVDEQNPPPRAHQGNDHIRQEDHIRPGHVDPAPEDHRDMGAQNWETGYEPIHAHDDTFAAPPTTERGIDLGEPAFASNSHEEPLSNSWSSEQESSAIQYTPDHSEHSQSGPAEGSQSDQDDKGKGRADEYEAQTAHRQYSPSRFADFEVGSSRPRSVSDGPQVHNAVNPLANNTWTFDTIPYESRTASMASSLERAAALESSVGEKFDAANIEPQHVEQDSSVQGDTDNPIIDTPSSSENLPATPDAQPPARLLERVGQGVTGFMWGDLDDQTAAATPDSGFHGELAGSDLDDDDWVDEDEPEQIPDNLDPDAAGGPDGDANAVPPEAMQDGLDAQAIEDMEDFEGIMELLGMRGPIANLIQNVIFCGVLVQTGLFACVLIPFNIGRFGIWILARPIRAVRIIYSFITISSDITQFAAGLVSWVTCNFVDMFTAHLGSNISAPVVAARKGSWATIWAAWNRLSAEPQVPAIGIQYWSAVSRTALFEIKDHALSMIYAMSTKLSMLLHYETTLPTITNAFKDAAGALGQFFAFMSYRNLAKIPLQEPLPLVDLSLASWSGADMTWAIIAGYVTMLLIATVYIRSGILFTRGTMLQEWEQGIVDTLHQLGGIIKVIFIISIEMLVFPLYCGLLLDIALLPLFADVSISDRVLFTYEHPWTSTFVHWFVGTGYMFHFALFVSMCRKIMRPGVLFFIRDPDDPEFHPIRDVLERNLATQLRKILFSALVYGALVIVCLGGVVWGMHWTLPGVLPIYFSSNEPVLEFPVDLLFYNFLIPVVFKLSRPGDRLHAMYQWCFRKSAQLLRLTYFLFGERRLEEEGTLQLTAHSPHRKLAAYKQWFLRLERGDAIGVRPKTWREVINGVEYWPVDVLTRQQKKELRRRKAFLVGTKQLIPDGYFALAPATDRIKVTKGRKIFQEVNERGRRPDGKPLEGLHATDAFQVVYVPPRLVLRVFLFILCIWIFAAVTGVSLTVIPLVFGRMMFRMALPDHVHTNDIYAFCLGAHVLGGAAYLVKDLAKLMTMADRWRGCLRKAVRRYGPARLIARRSLNVLKLVYVYSFMLVVVPLCLEAFVELYLLLPLHTLMNPPTISSMKHRAETGDSPTQHSVRIIEAWTLGLLYMQLSIMAVKRTYPESRLARAMRLVLFEGWFEPDIALFTKAFLVPGVVIAALSLLGPPTLTWALMLVFGNGRADDSLEGQAYALSKYRNAYPIVATCFLIIRTCFMMNVGLDSLLARIRDDVYLMGERLQNYDGTRPQETALPHGVRHGVNRI</sequence>
<gene>
    <name evidence="1" type="ORF">N3K66_001691</name>
</gene>
<keyword evidence="2" id="KW-1185">Reference proteome</keyword>
<reference evidence="1" key="1">
    <citation type="submission" date="2022-10" db="EMBL/GenBank/DDBJ databases">
        <title>Complete Genome of Trichothecium roseum strain YXFP-22015, a Plant Pathogen Isolated from Citrus.</title>
        <authorList>
            <person name="Wang Y."/>
            <person name="Zhu L."/>
        </authorList>
    </citation>
    <scope>NUCLEOTIDE SEQUENCE</scope>
    <source>
        <strain evidence="1">YXFP-22015</strain>
    </source>
</reference>
<evidence type="ECO:0000313" key="1">
    <source>
        <dbReference type="EMBL" id="KAI9902339.1"/>
    </source>
</evidence>
<proteinExistence type="predicted"/>
<protein>
    <submittedName>
        <fullName evidence="1">Uncharacterized protein</fullName>
    </submittedName>
</protein>
<dbReference type="EMBL" id="CM047941">
    <property type="protein sequence ID" value="KAI9902339.1"/>
    <property type="molecule type" value="Genomic_DNA"/>
</dbReference>
<comment type="caution">
    <text evidence="1">The sequence shown here is derived from an EMBL/GenBank/DDBJ whole genome shotgun (WGS) entry which is preliminary data.</text>
</comment>
<evidence type="ECO:0000313" key="2">
    <source>
        <dbReference type="Proteomes" id="UP001163324"/>
    </source>
</evidence>
<name>A0ACC0V803_9HYPO</name>
<dbReference type="Proteomes" id="UP001163324">
    <property type="component" value="Chromosome 2"/>
</dbReference>
<organism evidence="1 2">
    <name type="scientific">Trichothecium roseum</name>
    <dbReference type="NCBI Taxonomy" id="47278"/>
    <lineage>
        <taxon>Eukaryota</taxon>
        <taxon>Fungi</taxon>
        <taxon>Dikarya</taxon>
        <taxon>Ascomycota</taxon>
        <taxon>Pezizomycotina</taxon>
        <taxon>Sordariomycetes</taxon>
        <taxon>Hypocreomycetidae</taxon>
        <taxon>Hypocreales</taxon>
        <taxon>Hypocreales incertae sedis</taxon>
        <taxon>Trichothecium</taxon>
    </lineage>
</organism>